<name>D7BFF9_ALLS1</name>
<organism evidence="2 3">
    <name type="scientific">Allomeiothermus silvanus (strain ATCC 700542 / DSM 9946 / NBRC 106475 / NCIMB 13440 / VI-R2)</name>
    <name type="common">Thermus silvanus</name>
    <dbReference type="NCBI Taxonomy" id="526227"/>
    <lineage>
        <taxon>Bacteria</taxon>
        <taxon>Thermotogati</taxon>
        <taxon>Deinococcota</taxon>
        <taxon>Deinococci</taxon>
        <taxon>Thermales</taxon>
        <taxon>Thermaceae</taxon>
        <taxon>Allomeiothermus</taxon>
    </lineage>
</organism>
<accession>D7BFF9</accession>
<sequence>MGTQTLVARVIGAVLTAIGLVGFFSGSSLLGFGINALHNIVHLVSGLLGLWASYSGWSRSYNQIFGIVYLVVTVLGFIASGFMNSLLNTNMADHFLHLVLGVVLGYVGFMVREPAKA</sequence>
<dbReference type="OrthoDB" id="26124at2"/>
<dbReference type="KEGG" id="msv:Mesil_1626"/>
<feature type="transmembrane region" description="Helical" evidence="1">
    <location>
        <begin position="32"/>
        <end position="52"/>
    </location>
</feature>
<proteinExistence type="predicted"/>
<dbReference type="Proteomes" id="UP000001916">
    <property type="component" value="Chromosome"/>
</dbReference>
<keyword evidence="1" id="KW-0812">Transmembrane</keyword>
<evidence type="ECO:0000313" key="2">
    <source>
        <dbReference type="EMBL" id="ADH63512.1"/>
    </source>
</evidence>
<dbReference type="Pfam" id="PF14325">
    <property type="entry name" value="DUF4383"/>
    <property type="match status" value="1"/>
</dbReference>
<keyword evidence="3" id="KW-1185">Reference proteome</keyword>
<dbReference type="EMBL" id="CP002042">
    <property type="protein sequence ID" value="ADH63512.1"/>
    <property type="molecule type" value="Genomic_DNA"/>
</dbReference>
<feature type="transmembrane region" description="Helical" evidence="1">
    <location>
        <begin position="95"/>
        <end position="111"/>
    </location>
</feature>
<keyword evidence="1" id="KW-1133">Transmembrane helix</keyword>
<evidence type="ECO:0000256" key="1">
    <source>
        <dbReference type="SAM" id="Phobius"/>
    </source>
</evidence>
<feature type="transmembrane region" description="Helical" evidence="1">
    <location>
        <begin position="64"/>
        <end position="83"/>
    </location>
</feature>
<feature type="transmembrane region" description="Helical" evidence="1">
    <location>
        <begin position="7"/>
        <end position="26"/>
    </location>
</feature>
<gene>
    <name evidence="2" type="ordered locus">Mesil_1626</name>
</gene>
<dbReference type="AlphaFoldDB" id="D7BFF9"/>
<dbReference type="STRING" id="526227.Mesil_1626"/>
<reference evidence="2 3" key="1">
    <citation type="journal article" date="2010" name="Stand. Genomic Sci.">
        <title>Complete genome sequence of Meiothermus silvanus type strain (VI-R2).</title>
        <authorList>
            <person name="Sikorski J."/>
            <person name="Tindall B.J."/>
            <person name="Lowry S."/>
            <person name="Lucas S."/>
            <person name="Nolan M."/>
            <person name="Copeland A."/>
            <person name="Glavina Del Rio T."/>
            <person name="Tice H."/>
            <person name="Cheng J.F."/>
            <person name="Han C."/>
            <person name="Pitluck S."/>
            <person name="Liolios K."/>
            <person name="Ivanova N."/>
            <person name="Mavromatis K."/>
            <person name="Mikhailova N."/>
            <person name="Pati A."/>
            <person name="Goodwin L."/>
            <person name="Chen A."/>
            <person name="Palaniappan K."/>
            <person name="Land M."/>
            <person name="Hauser L."/>
            <person name="Chang Y.J."/>
            <person name="Jeffries C.D."/>
            <person name="Rohde M."/>
            <person name="Goker M."/>
            <person name="Woyke T."/>
            <person name="Bristow J."/>
            <person name="Eisen J.A."/>
            <person name="Markowitz V."/>
            <person name="Hugenholtz P."/>
            <person name="Kyrpides N.C."/>
            <person name="Klenk H.P."/>
            <person name="Lapidus A."/>
        </authorList>
    </citation>
    <scope>NUCLEOTIDE SEQUENCE [LARGE SCALE GENOMIC DNA]</scope>
    <source>
        <strain evidence="3">ATCC 700542 / DSM 9946 / VI-R2</strain>
    </source>
</reference>
<protein>
    <recommendedName>
        <fullName evidence="4">DUF4383 domain-containing protein</fullName>
    </recommendedName>
</protein>
<dbReference type="RefSeq" id="WP_013158075.1">
    <property type="nucleotide sequence ID" value="NC_014212.1"/>
</dbReference>
<dbReference type="HOGENOM" id="CLU_104624_2_1_0"/>
<keyword evidence="1" id="KW-0472">Membrane</keyword>
<evidence type="ECO:0008006" key="4">
    <source>
        <dbReference type="Google" id="ProtNLM"/>
    </source>
</evidence>
<evidence type="ECO:0000313" key="3">
    <source>
        <dbReference type="Proteomes" id="UP000001916"/>
    </source>
</evidence>